<dbReference type="AlphaFoldDB" id="A0A7G1QC18"/>
<evidence type="ECO:0000256" key="3">
    <source>
        <dbReference type="ARBA" id="ARBA00004744"/>
    </source>
</evidence>
<evidence type="ECO:0000256" key="9">
    <source>
        <dbReference type="ARBA" id="ARBA00023244"/>
    </source>
</evidence>
<dbReference type="UniPathway" id="UPA00252"/>
<sequence length="429" mass="48460">MKIIIFILITLILGVGLGLLTKDDPGYITIGYDQWSVETTLVLGIVTLAAIVVAGYFIIRVFAHTYNIPKKFGELQKKYQISHANKLFTEGLIDLEEGNWPRAEHSLVKEIKHSSAPLFNYLSAASAAQNQGAYDRRDAYLRLASETTPAASFAIGLAQAEFQLNSDQYGDALTTLNQLRGIDPKHPQPLKLLKNLYLQQKDWNQLLGLLPDLQRQKLINKEEQESLETIAYTELLLVASQRGSTYLIEEWRAVPTSLQQNSRVITTYAYMLLNQGKQDEAEQLIQNSLKKKWADELIHLYGIIQSSNKESQLLWAETWLNQYGENPWLLLTLGRLSKNNHLWEKAKQYLEKSISYAPNAESYEELGEVCKELGKLESALEYYCKGLSMVIDSSSNEIKFSHPQNLNQNLVSDNSNGAPRLMIGSSTTN</sequence>
<comment type="function">
    <text evidence="1">Involved in a late step of protoheme IX synthesis.</text>
</comment>
<feature type="repeat" description="TPR" evidence="10">
    <location>
        <begin position="360"/>
        <end position="393"/>
    </location>
</feature>
<dbReference type="InterPro" id="IPR019734">
    <property type="entry name" value="TPR_rpt"/>
</dbReference>
<evidence type="ECO:0000256" key="7">
    <source>
        <dbReference type="ARBA" id="ARBA00022989"/>
    </source>
</evidence>
<keyword evidence="6 11" id="KW-0812">Transmembrane</keyword>
<keyword evidence="14" id="KW-1185">Reference proteome</keyword>
<keyword evidence="9" id="KW-0627">Porphyrin biosynthesis</keyword>
<dbReference type="EMBL" id="LR778175">
    <property type="protein sequence ID" value="CAB1277606.1"/>
    <property type="molecule type" value="Genomic_DNA"/>
</dbReference>
<dbReference type="KEGG" id="ntg:NSCAC_1752"/>
<dbReference type="GO" id="GO:0042168">
    <property type="term" value="P:heme metabolic process"/>
    <property type="evidence" value="ECO:0007669"/>
    <property type="project" value="InterPro"/>
</dbReference>
<evidence type="ECO:0000256" key="4">
    <source>
        <dbReference type="ARBA" id="ARBA00022475"/>
    </source>
</evidence>
<feature type="transmembrane region" description="Helical" evidence="11">
    <location>
        <begin position="42"/>
        <end position="63"/>
    </location>
</feature>
<dbReference type="RefSeq" id="WP_197744390.1">
    <property type="nucleotide sequence ID" value="NZ_LR778175.1"/>
</dbReference>
<keyword evidence="5" id="KW-0997">Cell inner membrane</keyword>
<evidence type="ECO:0000259" key="12">
    <source>
        <dbReference type="Pfam" id="PF07219"/>
    </source>
</evidence>
<accession>A0A7G1QC18</accession>
<organism evidence="13 14">
    <name type="scientific">Candidatus Nitrosacidococcus tergens</name>
    <dbReference type="NCBI Taxonomy" id="553981"/>
    <lineage>
        <taxon>Bacteria</taxon>
        <taxon>Pseudomonadati</taxon>
        <taxon>Pseudomonadota</taxon>
        <taxon>Gammaproteobacteria</taxon>
        <taxon>Chromatiales</taxon>
        <taxon>Chromatiaceae</taxon>
        <taxon>Candidatus Nitrosacidococcus</taxon>
    </lineage>
</organism>
<evidence type="ECO:0000256" key="1">
    <source>
        <dbReference type="ARBA" id="ARBA00002962"/>
    </source>
</evidence>
<protein>
    <submittedName>
        <fullName evidence="13">HemY domain protein</fullName>
    </submittedName>
</protein>
<dbReference type="InterPro" id="IPR011990">
    <property type="entry name" value="TPR-like_helical_dom_sf"/>
</dbReference>
<keyword evidence="4" id="KW-1003">Cell membrane</keyword>
<name>A0A7G1QC18_9GAMM</name>
<dbReference type="Pfam" id="PF13181">
    <property type="entry name" value="TPR_8"/>
    <property type="match status" value="1"/>
</dbReference>
<dbReference type="PROSITE" id="PS50005">
    <property type="entry name" value="TPR"/>
    <property type="match status" value="1"/>
</dbReference>
<feature type="domain" description="HemY N-terminal" evidence="12">
    <location>
        <begin position="26"/>
        <end position="132"/>
    </location>
</feature>
<proteinExistence type="predicted"/>
<dbReference type="InterPro" id="IPR005254">
    <property type="entry name" value="Heme_biosyn_assoc_TPR_pro"/>
</dbReference>
<dbReference type="NCBIfam" id="TIGR00540">
    <property type="entry name" value="TPR_hemY_coli"/>
    <property type="match status" value="1"/>
</dbReference>
<evidence type="ECO:0000256" key="8">
    <source>
        <dbReference type="ARBA" id="ARBA00023136"/>
    </source>
</evidence>
<keyword evidence="10" id="KW-0802">TPR repeat</keyword>
<dbReference type="SUPFAM" id="SSF48452">
    <property type="entry name" value="TPR-like"/>
    <property type="match status" value="1"/>
</dbReference>
<dbReference type="InterPro" id="IPR010817">
    <property type="entry name" value="HemY_N"/>
</dbReference>
<evidence type="ECO:0000256" key="5">
    <source>
        <dbReference type="ARBA" id="ARBA00022519"/>
    </source>
</evidence>
<dbReference type="Gene3D" id="1.25.40.10">
    <property type="entry name" value="Tetratricopeptide repeat domain"/>
    <property type="match status" value="2"/>
</dbReference>
<evidence type="ECO:0000313" key="14">
    <source>
        <dbReference type="Proteomes" id="UP000516072"/>
    </source>
</evidence>
<comment type="pathway">
    <text evidence="3">Porphyrin-containing compound metabolism; protoheme biosynthesis.</text>
</comment>
<dbReference type="GO" id="GO:0006779">
    <property type="term" value="P:porphyrin-containing compound biosynthetic process"/>
    <property type="evidence" value="ECO:0007669"/>
    <property type="project" value="UniProtKB-KW"/>
</dbReference>
<evidence type="ECO:0000256" key="11">
    <source>
        <dbReference type="SAM" id="Phobius"/>
    </source>
</evidence>
<gene>
    <name evidence="13" type="ORF">NSCAC_1752</name>
</gene>
<evidence type="ECO:0000313" key="13">
    <source>
        <dbReference type="EMBL" id="CAB1277606.1"/>
    </source>
</evidence>
<keyword evidence="8 11" id="KW-0472">Membrane</keyword>
<dbReference type="Pfam" id="PF07219">
    <property type="entry name" value="HemY_N"/>
    <property type="match status" value="1"/>
</dbReference>
<comment type="subcellular location">
    <subcellularLocation>
        <location evidence="2">Cell inner membrane</location>
        <topology evidence="2">Multi-pass membrane protein</topology>
    </subcellularLocation>
</comment>
<reference evidence="13 14" key="1">
    <citation type="submission" date="2020-03" db="EMBL/GenBank/DDBJ databases">
        <authorList>
            <person name="Picone N."/>
        </authorList>
    </citation>
    <scope>NUCLEOTIDE SEQUENCE [LARGE SCALE GENOMIC DNA]</scope>
    <source>
        <strain evidence="13">NSCAC1</strain>
    </source>
</reference>
<keyword evidence="7 11" id="KW-1133">Transmembrane helix</keyword>
<evidence type="ECO:0000256" key="6">
    <source>
        <dbReference type="ARBA" id="ARBA00022692"/>
    </source>
</evidence>
<evidence type="ECO:0000256" key="10">
    <source>
        <dbReference type="PROSITE-ProRule" id="PRU00339"/>
    </source>
</evidence>
<dbReference type="Proteomes" id="UP000516072">
    <property type="component" value="Chromosome"/>
</dbReference>
<dbReference type="GO" id="GO:0005886">
    <property type="term" value="C:plasma membrane"/>
    <property type="evidence" value="ECO:0007669"/>
    <property type="project" value="UniProtKB-SubCell"/>
</dbReference>
<evidence type="ECO:0000256" key="2">
    <source>
        <dbReference type="ARBA" id="ARBA00004429"/>
    </source>
</evidence>